<evidence type="ECO:0000259" key="13">
    <source>
        <dbReference type="PROSITE" id="PS52002"/>
    </source>
</evidence>
<name>A0A9W8CS01_9FUNG</name>
<evidence type="ECO:0000256" key="11">
    <source>
        <dbReference type="ARBA" id="ARBA00058057"/>
    </source>
</evidence>
<dbReference type="CDD" id="cd01718">
    <property type="entry name" value="Sm_E"/>
    <property type="match status" value="1"/>
</dbReference>
<evidence type="ECO:0000256" key="2">
    <source>
        <dbReference type="ARBA" id="ARBA00004514"/>
    </source>
</evidence>
<proteinExistence type="inferred from homology"/>
<organism evidence="14 15">
    <name type="scientific">Coemansia erecta</name>
    <dbReference type="NCBI Taxonomy" id="147472"/>
    <lineage>
        <taxon>Eukaryota</taxon>
        <taxon>Fungi</taxon>
        <taxon>Fungi incertae sedis</taxon>
        <taxon>Zoopagomycota</taxon>
        <taxon>Kickxellomycotina</taxon>
        <taxon>Kickxellomycetes</taxon>
        <taxon>Kickxellales</taxon>
        <taxon>Kickxellaceae</taxon>
        <taxon>Coemansia</taxon>
    </lineage>
</organism>
<comment type="function">
    <text evidence="12">Involved in pre-mRNA splicing. Binds and is required for the stability of snRNA U1, U2, U4 and U5 which contain a highly conserved structural motif called the Sm binding site. Involved in cap modification.</text>
</comment>
<dbReference type="SMART" id="SM00651">
    <property type="entry name" value="Sm"/>
    <property type="match status" value="1"/>
</dbReference>
<evidence type="ECO:0000256" key="5">
    <source>
        <dbReference type="ARBA" id="ARBA00022664"/>
    </source>
</evidence>
<keyword evidence="10 12" id="KW-0687">Ribonucleoprotein</keyword>
<dbReference type="GO" id="GO:0005687">
    <property type="term" value="C:U4 snRNP"/>
    <property type="evidence" value="ECO:0007669"/>
    <property type="project" value="UniProtKB-UniRule"/>
</dbReference>
<dbReference type="PROSITE" id="PS52002">
    <property type="entry name" value="SM"/>
    <property type="match status" value="1"/>
</dbReference>
<dbReference type="InterPro" id="IPR027078">
    <property type="entry name" value="snRNP-E"/>
</dbReference>
<evidence type="ECO:0000256" key="7">
    <source>
        <dbReference type="ARBA" id="ARBA00022884"/>
    </source>
</evidence>
<comment type="caution">
    <text evidence="14">The sequence shown here is derived from an EMBL/GenBank/DDBJ whole genome shotgun (WGS) entry which is preliminary data.</text>
</comment>
<dbReference type="SUPFAM" id="SSF50182">
    <property type="entry name" value="Sm-like ribonucleoproteins"/>
    <property type="match status" value="1"/>
</dbReference>
<dbReference type="GO" id="GO:0005681">
    <property type="term" value="C:spliceosomal complex"/>
    <property type="evidence" value="ECO:0007669"/>
    <property type="project" value="UniProtKB-KW"/>
</dbReference>
<keyword evidence="6 12" id="KW-0747">Spliceosome</keyword>
<dbReference type="InterPro" id="IPR047575">
    <property type="entry name" value="Sm"/>
</dbReference>
<keyword evidence="9 12" id="KW-0539">Nucleus</keyword>
<evidence type="ECO:0000256" key="10">
    <source>
        <dbReference type="ARBA" id="ARBA00023274"/>
    </source>
</evidence>
<dbReference type="GO" id="GO:0005685">
    <property type="term" value="C:U1 snRNP"/>
    <property type="evidence" value="ECO:0007669"/>
    <property type="project" value="UniProtKB-UniRule"/>
</dbReference>
<dbReference type="AlphaFoldDB" id="A0A9W8CS01"/>
<keyword evidence="8 12" id="KW-0508">mRNA splicing</keyword>
<feature type="domain" description="Sm" evidence="13">
    <location>
        <begin position="15"/>
        <end position="90"/>
    </location>
</feature>
<keyword evidence="7 12" id="KW-0694">RNA-binding</keyword>
<keyword evidence="5 12" id="KW-0507">mRNA processing</keyword>
<comment type="subcellular location">
    <subcellularLocation>
        <location evidence="2">Cytoplasm</location>
        <location evidence="2">Cytosol</location>
    </subcellularLocation>
    <subcellularLocation>
        <location evidence="1 12">Nucleus</location>
    </subcellularLocation>
</comment>
<protein>
    <recommendedName>
        <fullName evidence="12">Small nuclear ribonucleoprotein E</fullName>
        <shortName evidence="12">snRNP-E</shortName>
    </recommendedName>
    <alternativeName>
        <fullName evidence="12">Sm protein E</fullName>
    </alternativeName>
</protein>
<accession>A0A9W8CS01</accession>
<evidence type="ECO:0000256" key="8">
    <source>
        <dbReference type="ARBA" id="ARBA00023187"/>
    </source>
</evidence>
<reference evidence="14" key="1">
    <citation type="submission" date="2022-07" db="EMBL/GenBank/DDBJ databases">
        <title>Phylogenomic reconstructions and comparative analyses of Kickxellomycotina fungi.</title>
        <authorList>
            <person name="Reynolds N.K."/>
            <person name="Stajich J.E."/>
            <person name="Barry K."/>
            <person name="Grigoriev I.V."/>
            <person name="Crous P."/>
            <person name="Smith M.E."/>
        </authorList>
    </citation>
    <scope>NUCLEOTIDE SEQUENCE</scope>
    <source>
        <strain evidence="14">NBRC 32514</strain>
    </source>
</reference>
<dbReference type="EMBL" id="JANBOJ010000069">
    <property type="protein sequence ID" value="KAJ1723369.1"/>
    <property type="molecule type" value="Genomic_DNA"/>
</dbReference>
<dbReference type="OrthoDB" id="25620at2759"/>
<comment type="function">
    <text evidence="11">Plays a role in pre-mRNA splicing as a core component of the spliceosomal U1, U2, U4 and U5 small nuclear ribonucleoproteins (snRNPs), the building blocks of the spliceosome.</text>
</comment>
<evidence type="ECO:0000256" key="1">
    <source>
        <dbReference type="ARBA" id="ARBA00004123"/>
    </source>
</evidence>
<evidence type="ECO:0000256" key="12">
    <source>
        <dbReference type="RuleBase" id="RU365053"/>
    </source>
</evidence>
<keyword evidence="4" id="KW-0963">Cytoplasm</keyword>
<dbReference type="Proteomes" id="UP001149813">
    <property type="component" value="Unassembled WGS sequence"/>
</dbReference>
<dbReference type="GO" id="GO:0005682">
    <property type="term" value="C:U5 snRNP"/>
    <property type="evidence" value="ECO:0007669"/>
    <property type="project" value="UniProtKB-UniRule"/>
</dbReference>
<dbReference type="InterPro" id="IPR001163">
    <property type="entry name" value="Sm_dom_euk/arc"/>
</dbReference>
<dbReference type="Pfam" id="PF01423">
    <property type="entry name" value="LSM"/>
    <property type="match status" value="1"/>
</dbReference>
<evidence type="ECO:0000313" key="14">
    <source>
        <dbReference type="EMBL" id="KAJ1723369.1"/>
    </source>
</evidence>
<dbReference type="GO" id="GO:0003723">
    <property type="term" value="F:RNA binding"/>
    <property type="evidence" value="ECO:0007669"/>
    <property type="project" value="UniProtKB-KW"/>
</dbReference>
<evidence type="ECO:0000256" key="6">
    <source>
        <dbReference type="ARBA" id="ARBA00022728"/>
    </source>
</evidence>
<comment type="similarity">
    <text evidence="3 12">Belongs to the snRNP Sm proteins family.</text>
</comment>
<evidence type="ECO:0000256" key="3">
    <source>
        <dbReference type="ARBA" id="ARBA00006850"/>
    </source>
</evidence>
<gene>
    <name evidence="14" type="ORF">LPJ53_002273</name>
</gene>
<evidence type="ECO:0000313" key="15">
    <source>
        <dbReference type="Proteomes" id="UP001149813"/>
    </source>
</evidence>
<dbReference type="GO" id="GO:0005829">
    <property type="term" value="C:cytosol"/>
    <property type="evidence" value="ECO:0007669"/>
    <property type="project" value="UniProtKB-SubCell"/>
</dbReference>
<dbReference type="Gene3D" id="2.30.30.100">
    <property type="match status" value="1"/>
</dbReference>
<dbReference type="PANTHER" id="PTHR11193">
    <property type="entry name" value="SMALL NUCLEAR RIBONUCLEOPROTEIN E"/>
    <property type="match status" value="1"/>
</dbReference>
<dbReference type="FunFam" id="2.30.30.100:FF:000013">
    <property type="entry name" value="Small nuclear ribonucleoprotein E"/>
    <property type="match status" value="1"/>
</dbReference>
<keyword evidence="15" id="KW-1185">Reference proteome</keyword>
<dbReference type="GO" id="GO:0046540">
    <property type="term" value="C:U4/U6 x U5 tri-snRNP complex"/>
    <property type="evidence" value="ECO:0007669"/>
    <property type="project" value="UniProtKB-UniRule"/>
</dbReference>
<evidence type="ECO:0000256" key="4">
    <source>
        <dbReference type="ARBA" id="ARBA00022490"/>
    </source>
</evidence>
<dbReference type="InterPro" id="IPR010920">
    <property type="entry name" value="LSM_dom_sf"/>
</dbReference>
<sequence length="94" mass="10822">MSSLTRVQKVMVYPINVIFKFLQSKARIQIWLYDQANLRLEGQVLGFDEFMNIVLGDAEEIHTKKNTRKALGRIMLKGDNITLISQAPEQAQQE</sequence>
<dbReference type="GO" id="GO:0005686">
    <property type="term" value="C:U2 snRNP"/>
    <property type="evidence" value="ECO:0007669"/>
    <property type="project" value="UniProtKB-UniRule"/>
</dbReference>
<dbReference type="GO" id="GO:0000387">
    <property type="term" value="P:spliceosomal snRNP assembly"/>
    <property type="evidence" value="ECO:0007669"/>
    <property type="project" value="UniProtKB-UniRule"/>
</dbReference>
<evidence type="ECO:0000256" key="9">
    <source>
        <dbReference type="ARBA" id="ARBA00023242"/>
    </source>
</evidence>